<evidence type="ECO:0000313" key="2">
    <source>
        <dbReference type="Proteomes" id="UP000464620"/>
    </source>
</evidence>
<dbReference type="AlphaFoldDB" id="A0A6B9VFX8"/>
<gene>
    <name evidence="1" type="ORF">DS421_19g666630</name>
</gene>
<name>A0A6B9VFX8_ARAHY</name>
<protein>
    <submittedName>
        <fullName evidence="1">Uncharacterized protein</fullName>
    </submittedName>
</protein>
<organism evidence="1 2">
    <name type="scientific">Arachis hypogaea</name>
    <name type="common">Peanut</name>
    <dbReference type="NCBI Taxonomy" id="3818"/>
    <lineage>
        <taxon>Eukaryota</taxon>
        <taxon>Viridiplantae</taxon>
        <taxon>Streptophyta</taxon>
        <taxon>Embryophyta</taxon>
        <taxon>Tracheophyta</taxon>
        <taxon>Spermatophyta</taxon>
        <taxon>Magnoliopsida</taxon>
        <taxon>eudicotyledons</taxon>
        <taxon>Gunneridae</taxon>
        <taxon>Pentapetalae</taxon>
        <taxon>rosids</taxon>
        <taxon>fabids</taxon>
        <taxon>Fabales</taxon>
        <taxon>Fabaceae</taxon>
        <taxon>Papilionoideae</taxon>
        <taxon>50 kb inversion clade</taxon>
        <taxon>dalbergioids sensu lato</taxon>
        <taxon>Dalbergieae</taxon>
        <taxon>Pterocarpus clade</taxon>
        <taxon>Arachis</taxon>
    </lineage>
</organism>
<reference evidence="1 2" key="1">
    <citation type="submission" date="2020-01" db="EMBL/GenBank/DDBJ databases">
        <title>Genome sequence of Arachis hypogaea, cultivar Shitouqi.</title>
        <authorList>
            <person name="Zhuang W."/>
            <person name="Chen H."/>
            <person name="Varshney R."/>
            <person name="Wang D."/>
            <person name="Ming R."/>
        </authorList>
    </citation>
    <scope>NUCLEOTIDE SEQUENCE [LARGE SCALE GENOMIC DNA]</scope>
    <source>
        <tissue evidence="1">Young leaf</tissue>
    </source>
</reference>
<dbReference type="Proteomes" id="UP000464620">
    <property type="component" value="Chromosome B09"/>
</dbReference>
<dbReference type="EMBL" id="CP031001">
    <property type="protein sequence ID" value="QHN79038.1"/>
    <property type="molecule type" value="Genomic_DNA"/>
</dbReference>
<sequence length="137" mass="15191">MAVLNCHFHTYIKQKNCNPSLIKRNRVTALSISLLSPSSPPCSDNAVLPSRASPLSAGYDFSRSSANFDSEETFRVQKKFLKVTRSNLIEKGVVQVFEGTSGIDNKLQLCNLLERSWHAFACLSENALIKTFPLTAL</sequence>
<proteinExistence type="predicted"/>
<evidence type="ECO:0000313" key="1">
    <source>
        <dbReference type="EMBL" id="QHN79038.1"/>
    </source>
</evidence>
<accession>A0A6B9VFX8</accession>